<gene>
    <name evidence="2" type="ORF">LTRI10_LOCUS45860</name>
</gene>
<reference evidence="2 3" key="1">
    <citation type="submission" date="2024-04" db="EMBL/GenBank/DDBJ databases">
        <authorList>
            <person name="Fracassetti M."/>
        </authorList>
    </citation>
    <scope>NUCLEOTIDE SEQUENCE [LARGE SCALE GENOMIC DNA]</scope>
</reference>
<evidence type="ECO:0000256" key="1">
    <source>
        <dbReference type="SAM" id="MobiDB-lite"/>
    </source>
</evidence>
<feature type="compositionally biased region" description="Basic and acidic residues" evidence="1">
    <location>
        <begin position="84"/>
        <end position="101"/>
    </location>
</feature>
<evidence type="ECO:0000313" key="2">
    <source>
        <dbReference type="EMBL" id="CAL1406111.1"/>
    </source>
</evidence>
<keyword evidence="3" id="KW-1185">Reference proteome</keyword>
<protein>
    <submittedName>
        <fullName evidence="2">Uncharacterized protein</fullName>
    </submittedName>
</protein>
<organism evidence="2 3">
    <name type="scientific">Linum trigynum</name>
    <dbReference type="NCBI Taxonomy" id="586398"/>
    <lineage>
        <taxon>Eukaryota</taxon>
        <taxon>Viridiplantae</taxon>
        <taxon>Streptophyta</taxon>
        <taxon>Embryophyta</taxon>
        <taxon>Tracheophyta</taxon>
        <taxon>Spermatophyta</taxon>
        <taxon>Magnoliopsida</taxon>
        <taxon>eudicotyledons</taxon>
        <taxon>Gunneridae</taxon>
        <taxon>Pentapetalae</taxon>
        <taxon>rosids</taxon>
        <taxon>fabids</taxon>
        <taxon>Malpighiales</taxon>
        <taxon>Linaceae</taxon>
        <taxon>Linum</taxon>
    </lineage>
</organism>
<feature type="region of interest" description="Disordered" evidence="1">
    <location>
        <begin position="78"/>
        <end position="101"/>
    </location>
</feature>
<feature type="region of interest" description="Disordered" evidence="1">
    <location>
        <begin position="1"/>
        <end position="23"/>
    </location>
</feature>
<dbReference type="EMBL" id="OZ034821">
    <property type="protein sequence ID" value="CAL1406111.1"/>
    <property type="molecule type" value="Genomic_DNA"/>
</dbReference>
<proteinExistence type="predicted"/>
<dbReference type="Proteomes" id="UP001497516">
    <property type="component" value="Chromosome 8"/>
</dbReference>
<sequence length="186" mass="21681">MRKLETLSCNPAQPKCNPNEQRKKQKTIAAFRHSFNLRKAEVGGWCRNGRIPEAPNPKRIEEVRMTRIQAETLTGGMLQSDIQSDAKDPNSGTREPRLTNYERTRKEERMKHLMLSARMKTIITRPSQIQTSSRGQEMKIRWHGKKLHLQIKDERDKSEEGRRDREERALWSEDSIAGSGEERSRT</sequence>
<feature type="compositionally biased region" description="Polar residues" evidence="1">
    <location>
        <begin position="7"/>
        <end position="19"/>
    </location>
</feature>
<evidence type="ECO:0000313" key="3">
    <source>
        <dbReference type="Proteomes" id="UP001497516"/>
    </source>
</evidence>
<feature type="region of interest" description="Disordered" evidence="1">
    <location>
        <begin position="149"/>
        <end position="186"/>
    </location>
</feature>
<name>A0AAV2G6I6_9ROSI</name>
<dbReference type="AlphaFoldDB" id="A0AAV2G6I6"/>
<accession>A0AAV2G6I6</accession>
<feature type="compositionally biased region" description="Basic and acidic residues" evidence="1">
    <location>
        <begin position="150"/>
        <end position="171"/>
    </location>
</feature>